<keyword evidence="5 12" id="KW-0418">Kinase</keyword>
<keyword evidence="8" id="KW-0443">Lipid metabolism</keyword>
<evidence type="ECO:0000313" key="12">
    <source>
        <dbReference type="EMBL" id="HCS93098.1"/>
    </source>
</evidence>
<dbReference type="EMBL" id="DQHO01000002">
    <property type="protein sequence ID" value="HCS93098.1"/>
    <property type="molecule type" value="Genomic_DNA"/>
</dbReference>
<dbReference type="InterPro" id="IPR006204">
    <property type="entry name" value="GHMP_kinase_N_dom"/>
</dbReference>
<sequence length="312" mass="33199">MTHSISAKQTHTKIILMGEHAVVFGEPAIAIPFGAVTVTATLTESPTDPTIDCAFYKGLLTNTPDVVASLYHLVSLLDQDLNTTDNSLALTITSTIPPERGMGSSAAVAAAVTRAYFNYFDTNLDDHTLRYYLDESEKIAHGSPSGLDALMMVINHAVLFQKPDHFISIPKMPNGYLVVADSGQTSQTKTAVAMIKQKYDANDAETMASIAQIGSLVKEATHAINQEDLHTLGSLLTANHEELKKLGVSAPIMDALQEVALQQGALGAKLTGGGMGGCMIALADTNESALKIADALKALAKEVWVHPLKEDL</sequence>
<keyword evidence="1" id="KW-0963">Cytoplasm</keyword>
<dbReference type="GO" id="GO:0005829">
    <property type="term" value="C:cytosol"/>
    <property type="evidence" value="ECO:0007669"/>
    <property type="project" value="TreeGrafter"/>
</dbReference>
<comment type="caution">
    <text evidence="12">The sequence shown here is derived from an EMBL/GenBank/DDBJ whole genome shotgun (WGS) entry which is preliminary data.</text>
</comment>
<comment type="pathway">
    <text evidence="9">Isoprenoid biosynthesis; isopentenyl diphosphate biosynthesis via mevalonate pathway; isopentenyl diphosphate from (R)-mevalonate: step 1/3.</text>
</comment>
<organism evidence="12 13">
    <name type="scientific">Bavariicoccus seileri</name>
    <dbReference type="NCBI Taxonomy" id="549685"/>
    <lineage>
        <taxon>Bacteria</taxon>
        <taxon>Bacillati</taxon>
        <taxon>Bacillota</taxon>
        <taxon>Bacilli</taxon>
        <taxon>Lactobacillales</taxon>
        <taxon>Enterococcaceae</taxon>
        <taxon>Bavariicoccus</taxon>
    </lineage>
</organism>
<dbReference type="NCBIfam" id="TIGR00549">
    <property type="entry name" value="mevalon_kin"/>
    <property type="match status" value="1"/>
</dbReference>
<dbReference type="Proteomes" id="UP000262195">
    <property type="component" value="Unassembled WGS sequence"/>
</dbReference>
<dbReference type="InterPro" id="IPR006205">
    <property type="entry name" value="Mev_gal_kin"/>
</dbReference>
<dbReference type="GO" id="GO:0005524">
    <property type="term" value="F:ATP binding"/>
    <property type="evidence" value="ECO:0007669"/>
    <property type="project" value="UniProtKB-KW"/>
</dbReference>
<proteinExistence type="predicted"/>
<dbReference type="Gene3D" id="3.30.70.890">
    <property type="entry name" value="GHMP kinase, C-terminal domain"/>
    <property type="match status" value="1"/>
</dbReference>
<evidence type="ECO:0000256" key="7">
    <source>
        <dbReference type="ARBA" id="ARBA00022842"/>
    </source>
</evidence>
<dbReference type="InterPro" id="IPR013750">
    <property type="entry name" value="GHMP_kinase_C_dom"/>
</dbReference>
<evidence type="ECO:0000259" key="10">
    <source>
        <dbReference type="Pfam" id="PF00288"/>
    </source>
</evidence>
<dbReference type="GO" id="GO:0004496">
    <property type="term" value="F:mevalonate kinase activity"/>
    <property type="evidence" value="ECO:0007669"/>
    <property type="project" value="InterPro"/>
</dbReference>
<accession>A0A3D4S3D4</accession>
<evidence type="ECO:0000256" key="4">
    <source>
        <dbReference type="ARBA" id="ARBA00022741"/>
    </source>
</evidence>
<feature type="domain" description="GHMP kinase C-terminal" evidence="11">
    <location>
        <begin position="222"/>
        <end position="299"/>
    </location>
</feature>
<dbReference type="SUPFAM" id="SSF55060">
    <property type="entry name" value="GHMP Kinase, C-terminal domain"/>
    <property type="match status" value="1"/>
</dbReference>
<dbReference type="PANTHER" id="PTHR43290:SF2">
    <property type="entry name" value="MEVALONATE KINASE"/>
    <property type="match status" value="1"/>
</dbReference>
<evidence type="ECO:0000256" key="1">
    <source>
        <dbReference type="ARBA" id="ARBA00022490"/>
    </source>
</evidence>
<keyword evidence="6" id="KW-0067">ATP-binding</keyword>
<evidence type="ECO:0000256" key="5">
    <source>
        <dbReference type="ARBA" id="ARBA00022777"/>
    </source>
</evidence>
<dbReference type="STRING" id="1121105.GCA_000421665_01639"/>
<dbReference type="AlphaFoldDB" id="A0A3D4S3D4"/>
<dbReference type="Pfam" id="PF08544">
    <property type="entry name" value="GHMP_kinases_C"/>
    <property type="match status" value="1"/>
</dbReference>
<evidence type="ECO:0000256" key="8">
    <source>
        <dbReference type="ARBA" id="ARBA00023098"/>
    </source>
</evidence>
<keyword evidence="4" id="KW-0547">Nucleotide-binding</keyword>
<protein>
    <submittedName>
        <fullName evidence="12">Mevalonate kinase</fullName>
    </submittedName>
</protein>
<dbReference type="InterPro" id="IPR020568">
    <property type="entry name" value="Ribosomal_Su5_D2-typ_SF"/>
</dbReference>
<dbReference type="Pfam" id="PF00288">
    <property type="entry name" value="GHMP_kinases_N"/>
    <property type="match status" value="1"/>
</dbReference>
<feature type="domain" description="GHMP kinase N-terminal" evidence="10">
    <location>
        <begin position="73"/>
        <end position="150"/>
    </location>
</feature>
<evidence type="ECO:0000256" key="2">
    <source>
        <dbReference type="ARBA" id="ARBA00022516"/>
    </source>
</evidence>
<gene>
    <name evidence="12" type="primary">mvk</name>
    <name evidence="12" type="ORF">DIW15_00105</name>
</gene>
<evidence type="ECO:0000259" key="11">
    <source>
        <dbReference type="Pfam" id="PF08544"/>
    </source>
</evidence>
<reference evidence="12 13" key="1">
    <citation type="journal article" date="2018" name="Nat. Biotechnol.">
        <title>A standardized bacterial taxonomy based on genome phylogeny substantially revises the tree of life.</title>
        <authorList>
            <person name="Parks D.H."/>
            <person name="Chuvochina M."/>
            <person name="Waite D.W."/>
            <person name="Rinke C."/>
            <person name="Skarshewski A."/>
            <person name="Chaumeil P.A."/>
            <person name="Hugenholtz P."/>
        </authorList>
    </citation>
    <scope>NUCLEOTIDE SEQUENCE [LARGE SCALE GENOMIC DNA]</scope>
    <source>
        <strain evidence="12">UBA11306</strain>
    </source>
</reference>
<keyword evidence="7" id="KW-0460">Magnesium</keyword>
<dbReference type="UniPathway" id="UPA00057">
    <property type="reaction ID" value="UER00098"/>
</dbReference>
<evidence type="ECO:0000256" key="6">
    <source>
        <dbReference type="ARBA" id="ARBA00022840"/>
    </source>
</evidence>
<name>A0A3D4S3D4_9ENTE</name>
<dbReference type="InterPro" id="IPR014721">
    <property type="entry name" value="Ribsml_uS5_D2-typ_fold_subgr"/>
</dbReference>
<evidence type="ECO:0000256" key="9">
    <source>
        <dbReference type="ARBA" id="ARBA00029438"/>
    </source>
</evidence>
<keyword evidence="3" id="KW-0808">Transferase</keyword>
<evidence type="ECO:0000313" key="13">
    <source>
        <dbReference type="Proteomes" id="UP000262195"/>
    </source>
</evidence>
<evidence type="ECO:0000256" key="3">
    <source>
        <dbReference type="ARBA" id="ARBA00022679"/>
    </source>
</evidence>
<dbReference type="PANTHER" id="PTHR43290">
    <property type="entry name" value="MEVALONATE KINASE"/>
    <property type="match status" value="1"/>
</dbReference>
<dbReference type="InterPro" id="IPR036554">
    <property type="entry name" value="GHMP_kinase_C_sf"/>
</dbReference>
<dbReference type="Gene3D" id="3.30.230.10">
    <property type="match status" value="1"/>
</dbReference>
<dbReference type="SUPFAM" id="SSF54211">
    <property type="entry name" value="Ribosomal protein S5 domain 2-like"/>
    <property type="match status" value="1"/>
</dbReference>
<dbReference type="PRINTS" id="PR00959">
    <property type="entry name" value="MEVGALKINASE"/>
</dbReference>
<keyword evidence="2" id="KW-0444">Lipid biosynthesis</keyword>
<dbReference type="GO" id="GO:0019287">
    <property type="term" value="P:isopentenyl diphosphate biosynthetic process, mevalonate pathway"/>
    <property type="evidence" value="ECO:0007669"/>
    <property type="project" value="UniProtKB-UniPathway"/>
</dbReference>